<dbReference type="AlphaFoldDB" id="A0A2T7PCN1"/>
<evidence type="ECO:0000313" key="2">
    <source>
        <dbReference type="Proteomes" id="UP000245119"/>
    </source>
</evidence>
<accession>A0A2T7PCN1</accession>
<dbReference type="EMBL" id="PZQS01000004">
    <property type="protein sequence ID" value="PVD31183.1"/>
    <property type="molecule type" value="Genomic_DNA"/>
</dbReference>
<comment type="caution">
    <text evidence="1">The sequence shown here is derived from an EMBL/GenBank/DDBJ whole genome shotgun (WGS) entry which is preliminary data.</text>
</comment>
<proteinExistence type="predicted"/>
<dbReference type="Proteomes" id="UP000245119">
    <property type="component" value="Linkage Group LG4"/>
</dbReference>
<reference evidence="1 2" key="1">
    <citation type="submission" date="2018-04" db="EMBL/GenBank/DDBJ databases">
        <title>The genome of golden apple snail Pomacea canaliculata provides insight into stress tolerance and invasive adaptation.</title>
        <authorList>
            <person name="Liu C."/>
            <person name="Liu B."/>
            <person name="Ren Y."/>
            <person name="Zhang Y."/>
            <person name="Wang H."/>
            <person name="Li S."/>
            <person name="Jiang F."/>
            <person name="Yin L."/>
            <person name="Zhang G."/>
            <person name="Qian W."/>
            <person name="Fan W."/>
        </authorList>
    </citation>
    <scope>NUCLEOTIDE SEQUENCE [LARGE SCALE GENOMIC DNA]</scope>
    <source>
        <strain evidence="1">SZHN2017</strain>
        <tissue evidence="1">Muscle</tissue>
    </source>
</reference>
<gene>
    <name evidence="1" type="ORF">C0Q70_06595</name>
</gene>
<protein>
    <submittedName>
        <fullName evidence="1">Uncharacterized protein</fullName>
    </submittedName>
</protein>
<keyword evidence="2" id="KW-1185">Reference proteome</keyword>
<name>A0A2T7PCN1_POMCA</name>
<sequence>MTEGVSDDSEHSDTRVKYDTDTAVKYNTDTGVKYDTGVRSATDTGVKYDTAVRSATDTGVRYDTDTAVKYATDTGVKYDTDTAVKYATDTGVKFCRHPASSGEGRQPPCPTPTAWLQPVPHTAHRGRYLPGVGRQWRNNYAKLSTAAPLQKLAEVCVELTDYRLQTTPVAERHALGDVCFAHQLL</sequence>
<organism evidence="1 2">
    <name type="scientific">Pomacea canaliculata</name>
    <name type="common">Golden apple snail</name>
    <dbReference type="NCBI Taxonomy" id="400727"/>
    <lineage>
        <taxon>Eukaryota</taxon>
        <taxon>Metazoa</taxon>
        <taxon>Spiralia</taxon>
        <taxon>Lophotrochozoa</taxon>
        <taxon>Mollusca</taxon>
        <taxon>Gastropoda</taxon>
        <taxon>Caenogastropoda</taxon>
        <taxon>Architaenioglossa</taxon>
        <taxon>Ampullarioidea</taxon>
        <taxon>Ampullariidae</taxon>
        <taxon>Pomacea</taxon>
    </lineage>
</organism>
<evidence type="ECO:0000313" key="1">
    <source>
        <dbReference type="EMBL" id="PVD31183.1"/>
    </source>
</evidence>